<keyword evidence="1" id="KW-1133">Transmembrane helix</keyword>
<accession>A0A6J6EEU2</accession>
<feature type="transmembrane region" description="Helical" evidence="1">
    <location>
        <begin position="470"/>
        <end position="490"/>
    </location>
</feature>
<sequence>MFKFKSFVVTFIITLFIATPISEAVAADVPLLTWERGRIQQVVVGGGAVENNWEMTLEGMDIQPLSFKRSNEASAGYAVFTVQLPNDLPVGGYTVVSTGNRSPRTVVAGINVIESLSYQITAVPNDLTKVIVVFVFLTALLTTLRSRKYANYSFPSTQNVDISNPYLLDEKLINRIKNFAYRWRIRTLANLPTSLFRYQIIREGELAHRLSKPLYSFLPVIGFLAGLIVTNESQKAGGIGSVGLAIFIAVGVIGAFDALSGMTATLGFWLSQILVGNIASIRDVMIIVSVSIAWIAPALLSSLIREAVDLDLKRFVRAELGFYGRLLGVLISAIFGGLLFYFGQVLLNSVLMNFTETRNVSLLAISLIVIALFFKAVLDEVLVLGRGQTSTFDIQRDEKITIARVSSPQTAIAMLIVTFSFAYIWTQSAQRSAISALLFAAPYFLVFIRVGRLNFKLIGKGRRYILIEPILVAILTLIIYSQIASVPLFADTRAELFLILAALPALLHGIYGLFCDSAEQREIISA</sequence>
<feature type="transmembrane region" description="Helical" evidence="1">
    <location>
        <begin position="496"/>
        <end position="514"/>
    </location>
</feature>
<reference evidence="2" key="1">
    <citation type="submission" date="2020-05" db="EMBL/GenBank/DDBJ databases">
        <authorList>
            <person name="Chiriac C."/>
            <person name="Salcher M."/>
            <person name="Ghai R."/>
            <person name="Kavagutti S V."/>
        </authorList>
    </citation>
    <scope>NUCLEOTIDE SEQUENCE</scope>
</reference>
<dbReference type="EMBL" id="CAEZTV010000007">
    <property type="protein sequence ID" value="CAB4573714.1"/>
    <property type="molecule type" value="Genomic_DNA"/>
</dbReference>
<feature type="transmembrane region" description="Helical" evidence="1">
    <location>
        <begin position="405"/>
        <end position="426"/>
    </location>
</feature>
<name>A0A6J6EEU2_9ZZZZ</name>
<evidence type="ECO:0000313" key="2">
    <source>
        <dbReference type="EMBL" id="CAB4573714.1"/>
    </source>
</evidence>
<feature type="transmembrane region" description="Helical" evidence="1">
    <location>
        <begin position="242"/>
        <end position="269"/>
    </location>
</feature>
<protein>
    <submittedName>
        <fullName evidence="2">Unannotated protein</fullName>
    </submittedName>
</protein>
<feature type="transmembrane region" description="Helical" evidence="1">
    <location>
        <begin position="213"/>
        <end position="230"/>
    </location>
</feature>
<feature type="transmembrane region" description="Helical" evidence="1">
    <location>
        <begin position="432"/>
        <end position="450"/>
    </location>
</feature>
<organism evidence="2">
    <name type="scientific">freshwater metagenome</name>
    <dbReference type="NCBI Taxonomy" id="449393"/>
    <lineage>
        <taxon>unclassified sequences</taxon>
        <taxon>metagenomes</taxon>
        <taxon>ecological metagenomes</taxon>
    </lineage>
</organism>
<dbReference type="AlphaFoldDB" id="A0A6J6EEU2"/>
<feature type="transmembrane region" description="Helical" evidence="1">
    <location>
        <begin position="281"/>
        <end position="301"/>
    </location>
</feature>
<feature type="transmembrane region" description="Helical" evidence="1">
    <location>
        <begin position="362"/>
        <end position="384"/>
    </location>
</feature>
<gene>
    <name evidence="2" type="ORF">UFOPK1747_00131</name>
</gene>
<keyword evidence="1" id="KW-0472">Membrane</keyword>
<proteinExistence type="predicted"/>
<feature type="transmembrane region" description="Helical" evidence="1">
    <location>
        <begin position="322"/>
        <end position="342"/>
    </location>
</feature>
<keyword evidence="1" id="KW-0812">Transmembrane</keyword>
<evidence type="ECO:0000256" key="1">
    <source>
        <dbReference type="SAM" id="Phobius"/>
    </source>
</evidence>